<dbReference type="InterPro" id="IPR000816">
    <property type="entry name" value="Peptidase_C15"/>
</dbReference>
<dbReference type="InterPro" id="IPR016125">
    <property type="entry name" value="Peptidase_C15-like"/>
</dbReference>
<comment type="catalytic activity">
    <reaction evidence="1 9">
        <text>Release of an N-terminal pyroglutamyl group from a polypeptide, the second amino acid generally not being Pro.</text>
        <dbReference type="EC" id="3.4.19.3"/>
    </reaction>
</comment>
<evidence type="ECO:0000313" key="12">
    <source>
        <dbReference type="Proteomes" id="UP000886796"/>
    </source>
</evidence>
<dbReference type="InterPro" id="IPR036440">
    <property type="entry name" value="Peptidase_C15-like_sf"/>
</dbReference>
<dbReference type="PROSITE" id="PS01334">
    <property type="entry name" value="PYRASE_CYS"/>
    <property type="match status" value="1"/>
</dbReference>
<proteinExistence type="inferred from homology"/>
<dbReference type="Pfam" id="PF01470">
    <property type="entry name" value="Peptidase_C15"/>
    <property type="match status" value="1"/>
</dbReference>
<dbReference type="EMBL" id="DVFK01000040">
    <property type="protein sequence ID" value="HIQ67428.1"/>
    <property type="molecule type" value="Genomic_DNA"/>
</dbReference>
<dbReference type="CDD" id="cd00501">
    <property type="entry name" value="Peptidase_C15"/>
    <property type="match status" value="1"/>
</dbReference>
<comment type="function">
    <text evidence="2">Removes 5-oxoproline from various penultimate amino acid residues except L-proline.</text>
</comment>
<dbReference type="SUPFAM" id="SSF53927">
    <property type="entry name" value="Cytidine deaminase-like"/>
    <property type="match status" value="1"/>
</dbReference>
<dbReference type="InterPro" id="IPR033693">
    <property type="entry name" value="PGPEP1_Glu_AS"/>
</dbReference>
<comment type="similarity">
    <text evidence="4">Belongs to the peptidase C15 family.</text>
</comment>
<protein>
    <recommendedName>
        <fullName evidence="9">Pyroglutamyl-peptidase I</fullName>
        <ecNumber evidence="9">3.4.19.3</ecNumber>
    </recommendedName>
</protein>
<dbReference type="EC" id="3.4.19.3" evidence="9"/>
<dbReference type="Proteomes" id="UP000886796">
    <property type="component" value="Unassembled WGS sequence"/>
</dbReference>
<sequence>MEPIVLITGFEPFGGETINPSWEAVQRLPERIGGFTLHKLQIPTVFEAASQKVLSEAQRCHPRVILSVGQAGGRKEITPERIGVNLRRAAIPDNAGNQPKGEGIVLNGPDGVFSTCPVDAMAEAIREAGLPGRVSDSAGTFVCNDVLYTLLSHYKGTDTLVGFIHVPFLPEQGSPNLPLADTVKGLTAAVEALWERLDWEDARNHLRAGGYTCVFRKGERELTDTRRGVLPLLELLKSGEDFGGYSVADKVVGKASALLYCLLNVKRVYAPIISRPALEVLERQGIACEYDQLVPGIRNRTGTGPCPMEAATANISHPKEAPEVLEKTLEALTKG</sequence>
<dbReference type="NCBIfam" id="NF009676">
    <property type="entry name" value="PRK13197.1"/>
    <property type="match status" value="1"/>
</dbReference>
<dbReference type="Pfam" id="PF08973">
    <property type="entry name" value="TM1506"/>
    <property type="match status" value="1"/>
</dbReference>
<evidence type="ECO:0000256" key="2">
    <source>
        <dbReference type="ARBA" id="ARBA00002280"/>
    </source>
</evidence>
<keyword evidence="5" id="KW-0963">Cytoplasm</keyword>
<evidence type="ECO:0000256" key="10">
    <source>
        <dbReference type="PROSITE-ProRule" id="PRU10077"/>
    </source>
</evidence>
<keyword evidence="8" id="KW-0788">Thiol protease</keyword>
<dbReference type="Gene3D" id="3.40.140.30">
    <property type="entry name" value="Hypothetical protein TM1506"/>
    <property type="match status" value="1"/>
</dbReference>
<organism evidence="11 12">
    <name type="scientific">Candidatus Faecousia excrementigallinarum</name>
    <dbReference type="NCBI Taxonomy" id="2840806"/>
    <lineage>
        <taxon>Bacteria</taxon>
        <taxon>Bacillati</taxon>
        <taxon>Bacillota</taxon>
        <taxon>Clostridia</taxon>
        <taxon>Eubacteriales</taxon>
        <taxon>Oscillospiraceae</taxon>
        <taxon>Faecousia</taxon>
    </lineage>
</organism>
<reference evidence="11" key="1">
    <citation type="submission" date="2020-10" db="EMBL/GenBank/DDBJ databases">
        <authorList>
            <person name="Gilroy R."/>
        </authorList>
    </citation>
    <scope>NUCLEOTIDE SEQUENCE</scope>
    <source>
        <strain evidence="11">13361</strain>
    </source>
</reference>
<dbReference type="InterPro" id="IPR033694">
    <property type="entry name" value="PGPEP1_Cys_AS"/>
</dbReference>
<dbReference type="InterPro" id="IPR037081">
    <property type="entry name" value="Hyp_TM1506"/>
</dbReference>
<reference evidence="11" key="2">
    <citation type="journal article" date="2021" name="PeerJ">
        <title>Extensive microbial diversity within the chicken gut microbiome revealed by metagenomics and culture.</title>
        <authorList>
            <person name="Gilroy R."/>
            <person name="Ravi A."/>
            <person name="Getino M."/>
            <person name="Pursley I."/>
            <person name="Horton D.L."/>
            <person name="Alikhan N.F."/>
            <person name="Baker D."/>
            <person name="Gharbi K."/>
            <person name="Hall N."/>
            <person name="Watson M."/>
            <person name="Adriaenssens E.M."/>
            <person name="Foster-Nyarko E."/>
            <person name="Jarju S."/>
            <person name="Secka A."/>
            <person name="Antonio M."/>
            <person name="Oren A."/>
            <person name="Chaudhuri R.R."/>
            <person name="La Ragione R."/>
            <person name="Hildebrand F."/>
            <person name="Pallen M.J."/>
        </authorList>
    </citation>
    <scope>NUCLEOTIDE SEQUENCE</scope>
    <source>
        <strain evidence="11">13361</strain>
    </source>
</reference>
<evidence type="ECO:0000256" key="6">
    <source>
        <dbReference type="ARBA" id="ARBA00022670"/>
    </source>
</evidence>
<keyword evidence="6" id="KW-0645">Protease</keyword>
<dbReference type="Gene3D" id="3.40.630.20">
    <property type="entry name" value="Peptidase C15, pyroglutamyl peptidase I-like"/>
    <property type="match status" value="1"/>
</dbReference>
<evidence type="ECO:0000256" key="3">
    <source>
        <dbReference type="ARBA" id="ARBA00004496"/>
    </source>
</evidence>
<evidence type="ECO:0000256" key="5">
    <source>
        <dbReference type="ARBA" id="ARBA00022490"/>
    </source>
</evidence>
<dbReference type="PANTHER" id="PTHR23402">
    <property type="entry name" value="PROTEASE FAMILY C15 PYROGLUTAMYL-PEPTIDASE I-RELATED"/>
    <property type="match status" value="1"/>
</dbReference>
<feature type="active site" evidence="10">
    <location>
        <position position="143"/>
    </location>
</feature>
<feature type="active site" evidence="9">
    <location>
        <position position="80"/>
    </location>
</feature>
<evidence type="ECO:0000256" key="7">
    <source>
        <dbReference type="ARBA" id="ARBA00022801"/>
    </source>
</evidence>
<dbReference type="SUPFAM" id="SSF53182">
    <property type="entry name" value="Pyrrolidone carboxyl peptidase (pyroglutamate aminopeptidase)"/>
    <property type="match status" value="1"/>
</dbReference>
<keyword evidence="7 11" id="KW-0378">Hydrolase</keyword>
<evidence type="ECO:0000256" key="4">
    <source>
        <dbReference type="ARBA" id="ARBA00006641"/>
    </source>
</evidence>
<dbReference type="GO" id="GO:0006508">
    <property type="term" value="P:proteolysis"/>
    <property type="evidence" value="ECO:0007669"/>
    <property type="project" value="UniProtKB-KW"/>
</dbReference>
<dbReference type="PROSITE" id="PS01333">
    <property type="entry name" value="PYRASE_GLU"/>
    <property type="match status" value="1"/>
</dbReference>
<evidence type="ECO:0000256" key="9">
    <source>
        <dbReference type="PROSITE-ProRule" id="PRU10076"/>
    </source>
</evidence>
<dbReference type="GO" id="GO:0016920">
    <property type="term" value="F:pyroglutamyl-peptidase activity"/>
    <property type="evidence" value="ECO:0007669"/>
    <property type="project" value="UniProtKB-EC"/>
</dbReference>
<evidence type="ECO:0000256" key="1">
    <source>
        <dbReference type="ARBA" id="ARBA00001770"/>
    </source>
</evidence>
<dbReference type="PANTHER" id="PTHR23402:SF1">
    <property type="entry name" value="PYROGLUTAMYL-PEPTIDASE I"/>
    <property type="match status" value="1"/>
</dbReference>
<gene>
    <name evidence="11" type="ORF">IAB74_02820</name>
</gene>
<evidence type="ECO:0000313" key="11">
    <source>
        <dbReference type="EMBL" id="HIQ67428.1"/>
    </source>
</evidence>
<dbReference type="GO" id="GO:0005829">
    <property type="term" value="C:cytosol"/>
    <property type="evidence" value="ECO:0007669"/>
    <property type="project" value="InterPro"/>
</dbReference>
<dbReference type="InterPro" id="IPR016193">
    <property type="entry name" value="Cytidine_deaminase-like"/>
</dbReference>
<name>A0A9D1CLW0_9FIRM</name>
<comment type="caution">
    <text evidence="11">The sequence shown here is derived from an EMBL/GenBank/DDBJ whole genome shotgun (WGS) entry which is preliminary data.</text>
</comment>
<dbReference type="PRINTS" id="PR00706">
    <property type="entry name" value="PYROGLUPTASE"/>
</dbReference>
<dbReference type="InterPro" id="IPR015067">
    <property type="entry name" value="DUF1893_TM1506-like"/>
</dbReference>
<dbReference type="AlphaFoldDB" id="A0A9D1CLW0"/>
<accession>A0A9D1CLW0</accession>
<evidence type="ECO:0000256" key="8">
    <source>
        <dbReference type="ARBA" id="ARBA00022807"/>
    </source>
</evidence>
<comment type="subcellular location">
    <subcellularLocation>
        <location evidence="3">Cytoplasm</location>
    </subcellularLocation>
</comment>